<sequence length="214" mass="24393">MLYNPDRLEQSEGPENNIYVLLTNTGTLFTRLIKAFTSAPYNHASLAFDAELKEVYSFGRMRPNNPLLAGFVQENVYDGVYRMHPDTSCTLLRFRVTEQQIAMIKQFVQSIEQNKNDYGYNLLGVIGIMLKVDYNPESEYFCSQFVAEALNRGGLELWDRPSTKVTPEDFRQHPQMEAVYEGLLYDYPLLDEHKVRLALANRTGAVKGAAGYGI</sequence>
<keyword evidence="2" id="KW-1185">Reference proteome</keyword>
<dbReference type="RefSeq" id="WP_307206479.1">
    <property type="nucleotide sequence ID" value="NZ_JAUSSU010000009.1"/>
</dbReference>
<proteinExistence type="predicted"/>
<dbReference type="EMBL" id="JAUSSU010000009">
    <property type="protein sequence ID" value="MDQ0115112.1"/>
    <property type="molecule type" value="Genomic_DNA"/>
</dbReference>
<dbReference type="Gene3D" id="3.90.1720.10">
    <property type="entry name" value="endopeptidase domain like (from Nostoc punctiforme)"/>
    <property type="match status" value="1"/>
</dbReference>
<comment type="caution">
    <text evidence="1">The sequence shown here is derived from an EMBL/GenBank/DDBJ whole genome shotgun (WGS) entry which is preliminary data.</text>
</comment>
<dbReference type="InterPro" id="IPR038765">
    <property type="entry name" value="Papain-like_cys_pep_sf"/>
</dbReference>
<gene>
    <name evidence="1" type="ORF">J2T15_004569</name>
</gene>
<name>A0ABT9U661_PAEHA</name>
<evidence type="ECO:0000313" key="2">
    <source>
        <dbReference type="Proteomes" id="UP001229346"/>
    </source>
</evidence>
<organism evidence="1 2">
    <name type="scientific">Paenibacillus harenae</name>
    <dbReference type="NCBI Taxonomy" id="306543"/>
    <lineage>
        <taxon>Bacteria</taxon>
        <taxon>Bacillati</taxon>
        <taxon>Bacillota</taxon>
        <taxon>Bacilli</taxon>
        <taxon>Bacillales</taxon>
        <taxon>Paenibacillaceae</taxon>
        <taxon>Paenibacillus</taxon>
    </lineage>
</organism>
<protein>
    <recommendedName>
        <fullName evidence="3">Permuted papain-like amidase YaeF/Yiix C92 family enzyme</fullName>
    </recommendedName>
</protein>
<dbReference type="SUPFAM" id="SSF54001">
    <property type="entry name" value="Cysteine proteinases"/>
    <property type="match status" value="1"/>
</dbReference>
<dbReference type="Proteomes" id="UP001229346">
    <property type="component" value="Unassembled WGS sequence"/>
</dbReference>
<accession>A0ABT9U661</accession>
<evidence type="ECO:0000313" key="1">
    <source>
        <dbReference type="EMBL" id="MDQ0115112.1"/>
    </source>
</evidence>
<evidence type="ECO:0008006" key="3">
    <source>
        <dbReference type="Google" id="ProtNLM"/>
    </source>
</evidence>
<reference evidence="1 2" key="1">
    <citation type="submission" date="2023-07" db="EMBL/GenBank/DDBJ databases">
        <title>Sorghum-associated microbial communities from plants grown in Nebraska, USA.</title>
        <authorList>
            <person name="Schachtman D."/>
        </authorList>
    </citation>
    <scope>NUCLEOTIDE SEQUENCE [LARGE SCALE GENOMIC DNA]</scope>
    <source>
        <strain evidence="1 2">CC482</strain>
    </source>
</reference>